<evidence type="ECO:0000256" key="2">
    <source>
        <dbReference type="ARBA" id="ARBA00016013"/>
    </source>
</evidence>
<evidence type="ECO:0000313" key="7">
    <source>
        <dbReference type="Proteomes" id="UP001589896"/>
    </source>
</evidence>
<evidence type="ECO:0000256" key="1">
    <source>
        <dbReference type="ARBA" id="ARBA00010577"/>
    </source>
</evidence>
<gene>
    <name evidence="6" type="ORF">ACFFGH_22930</name>
</gene>
<organism evidence="6 7">
    <name type="scientific">Lysobacter korlensis</name>
    <dbReference type="NCBI Taxonomy" id="553636"/>
    <lineage>
        <taxon>Bacteria</taxon>
        <taxon>Pseudomonadati</taxon>
        <taxon>Pseudomonadota</taxon>
        <taxon>Gammaproteobacteria</taxon>
        <taxon>Lysobacterales</taxon>
        <taxon>Lysobacteraceae</taxon>
        <taxon>Lysobacter</taxon>
    </lineage>
</organism>
<feature type="region of interest" description="Disordered" evidence="5">
    <location>
        <begin position="1"/>
        <end position="24"/>
    </location>
</feature>
<comment type="caution">
    <text evidence="6">The sequence shown here is derived from an EMBL/GenBank/DDBJ whole genome shotgun (WGS) entry which is preliminary data.</text>
</comment>
<keyword evidence="3" id="KW-1005">Bacterial flagellum biogenesis</keyword>
<dbReference type="EMBL" id="JBHLTG010000006">
    <property type="protein sequence ID" value="MFC0680696.1"/>
    <property type="molecule type" value="Genomic_DNA"/>
</dbReference>
<feature type="compositionally biased region" description="Low complexity" evidence="5">
    <location>
        <begin position="7"/>
        <end position="21"/>
    </location>
</feature>
<keyword evidence="6" id="KW-0282">Flagellum</keyword>
<comment type="similarity">
    <text evidence="1">Belongs to the FlgD family.</text>
</comment>
<name>A0ABV6RUQ1_9GAMM</name>
<keyword evidence="6" id="KW-0969">Cilium</keyword>
<dbReference type="RefSeq" id="WP_386672675.1">
    <property type="nucleotide sequence ID" value="NZ_JBHLTG010000006.1"/>
</dbReference>
<keyword evidence="6" id="KW-0966">Cell projection</keyword>
<proteinExistence type="inferred from homology"/>
<sequence>MPVDSVTGTAATTHPTATARAPKQTMDSEMFLQLLVAQLRAQDPSSPMDTNEMMAQTTQLASMEQLTTMTKMTQESFSLQMRVAASALIGQEVSYKKEDGTTATGVVTSVSFEKPVPTVKVGDVELPLDAVAGVRPVPSTSN</sequence>
<evidence type="ECO:0000256" key="4">
    <source>
        <dbReference type="ARBA" id="ARBA00024746"/>
    </source>
</evidence>
<evidence type="ECO:0000256" key="3">
    <source>
        <dbReference type="ARBA" id="ARBA00022795"/>
    </source>
</evidence>
<dbReference type="Proteomes" id="UP001589896">
    <property type="component" value="Unassembled WGS sequence"/>
</dbReference>
<evidence type="ECO:0000313" key="6">
    <source>
        <dbReference type="EMBL" id="MFC0680696.1"/>
    </source>
</evidence>
<comment type="function">
    <text evidence="4">Required for flagellar hook formation. May act as a scaffolding protein.</text>
</comment>
<keyword evidence="7" id="KW-1185">Reference proteome</keyword>
<protein>
    <recommendedName>
        <fullName evidence="2">Basal-body rod modification protein FlgD</fullName>
    </recommendedName>
</protein>
<dbReference type="Pfam" id="PF03963">
    <property type="entry name" value="FlgD"/>
    <property type="match status" value="1"/>
</dbReference>
<evidence type="ECO:0000256" key="5">
    <source>
        <dbReference type="SAM" id="MobiDB-lite"/>
    </source>
</evidence>
<dbReference type="InterPro" id="IPR005648">
    <property type="entry name" value="FlgD"/>
</dbReference>
<reference evidence="6 7" key="1">
    <citation type="submission" date="2024-09" db="EMBL/GenBank/DDBJ databases">
        <authorList>
            <person name="Sun Q."/>
            <person name="Mori K."/>
        </authorList>
    </citation>
    <scope>NUCLEOTIDE SEQUENCE [LARGE SCALE GENOMIC DNA]</scope>
    <source>
        <strain evidence="6 7">KCTC 23076</strain>
    </source>
</reference>
<accession>A0ABV6RUQ1</accession>